<gene>
    <name evidence="4" type="ORF">MSAN_01687800</name>
</gene>
<dbReference type="InterPro" id="IPR001878">
    <property type="entry name" value="Znf_CCHC"/>
</dbReference>
<keyword evidence="1" id="KW-0862">Zinc</keyword>
<dbReference type="Proteomes" id="UP000623467">
    <property type="component" value="Unassembled WGS sequence"/>
</dbReference>
<evidence type="ECO:0000313" key="4">
    <source>
        <dbReference type="EMBL" id="KAF7349620.1"/>
    </source>
</evidence>
<name>A0A8H6XWP1_9AGAR</name>
<accession>A0A8H6XWP1</accession>
<dbReference type="GO" id="GO:0003676">
    <property type="term" value="F:nucleic acid binding"/>
    <property type="evidence" value="ECO:0007669"/>
    <property type="project" value="InterPro"/>
</dbReference>
<dbReference type="PROSITE" id="PS50158">
    <property type="entry name" value="ZF_CCHC"/>
    <property type="match status" value="1"/>
</dbReference>
<feature type="region of interest" description="Disordered" evidence="2">
    <location>
        <begin position="188"/>
        <end position="245"/>
    </location>
</feature>
<dbReference type="GO" id="GO:0008270">
    <property type="term" value="F:zinc ion binding"/>
    <property type="evidence" value="ECO:0007669"/>
    <property type="project" value="UniProtKB-KW"/>
</dbReference>
<feature type="compositionally biased region" description="Low complexity" evidence="2">
    <location>
        <begin position="223"/>
        <end position="240"/>
    </location>
</feature>
<proteinExistence type="predicted"/>
<evidence type="ECO:0000256" key="2">
    <source>
        <dbReference type="SAM" id="MobiDB-lite"/>
    </source>
</evidence>
<keyword evidence="5" id="KW-1185">Reference proteome</keyword>
<feature type="domain" description="CCHC-type" evidence="3">
    <location>
        <begin position="254"/>
        <end position="267"/>
    </location>
</feature>
<reference evidence="4" key="1">
    <citation type="submission" date="2020-05" db="EMBL/GenBank/DDBJ databases">
        <title>Mycena genomes resolve the evolution of fungal bioluminescence.</title>
        <authorList>
            <person name="Tsai I.J."/>
        </authorList>
    </citation>
    <scope>NUCLEOTIDE SEQUENCE</scope>
    <source>
        <strain evidence="4">160909Yilan</strain>
    </source>
</reference>
<protein>
    <submittedName>
        <fullName evidence="4">CCHC-type domain-containing protein</fullName>
    </submittedName>
</protein>
<keyword evidence="1" id="KW-0863">Zinc-finger</keyword>
<dbReference type="OrthoDB" id="3066634at2759"/>
<evidence type="ECO:0000313" key="5">
    <source>
        <dbReference type="Proteomes" id="UP000623467"/>
    </source>
</evidence>
<comment type="caution">
    <text evidence="4">The sequence shown here is derived from an EMBL/GenBank/DDBJ whole genome shotgun (WGS) entry which is preliminary data.</text>
</comment>
<evidence type="ECO:0000259" key="3">
    <source>
        <dbReference type="PROSITE" id="PS50158"/>
    </source>
</evidence>
<sequence>MGLPQGSVRLIEAMDPITPDNWAKARRTLKMFFQGVHTPWVTKEKGTTEGNIDNNDNDQEVMWLLYSKLAPEYQYLGEGVTCAQDLWIACTGTFEASNMTTRMNARRDFVRTIHDPSKPIALYISAIEEAVTRLERLGAKPGPSEIADTLLMNLDDSLSATRITILTAEKEPTLEAIKAQIRNAGPSVPLKEIKKEEEDDDELSPLAAHTARTRSEPPRSRASRGTGTSGSRRAPGTSGSHKFHWCSPTSNDQCRRCGTPGHISDRCIHDMPSNVKDWVLAGPPGKSDRASAAFASDSSDGEAAGHLAYGPFASLVDSDTDSEPELKNYFVATVKA</sequence>
<evidence type="ECO:0000256" key="1">
    <source>
        <dbReference type="PROSITE-ProRule" id="PRU00047"/>
    </source>
</evidence>
<organism evidence="4 5">
    <name type="scientific">Mycena sanguinolenta</name>
    <dbReference type="NCBI Taxonomy" id="230812"/>
    <lineage>
        <taxon>Eukaryota</taxon>
        <taxon>Fungi</taxon>
        <taxon>Dikarya</taxon>
        <taxon>Basidiomycota</taxon>
        <taxon>Agaricomycotina</taxon>
        <taxon>Agaricomycetes</taxon>
        <taxon>Agaricomycetidae</taxon>
        <taxon>Agaricales</taxon>
        <taxon>Marasmiineae</taxon>
        <taxon>Mycenaceae</taxon>
        <taxon>Mycena</taxon>
    </lineage>
</organism>
<dbReference type="EMBL" id="JACAZH010000015">
    <property type="protein sequence ID" value="KAF7349620.1"/>
    <property type="molecule type" value="Genomic_DNA"/>
</dbReference>
<keyword evidence="1" id="KW-0479">Metal-binding</keyword>
<dbReference type="Pfam" id="PF14223">
    <property type="entry name" value="Retrotran_gag_2"/>
    <property type="match status" value="1"/>
</dbReference>
<dbReference type="AlphaFoldDB" id="A0A8H6XWP1"/>